<dbReference type="PANTHER" id="PTHR33987">
    <property type="entry name" value="CALCINEURIN-LIKE METALLO-PHOSPHOESTERASE SUPERFAMILY PROTEIN"/>
    <property type="match status" value="1"/>
</dbReference>
<dbReference type="Pfam" id="PF09423">
    <property type="entry name" value="PhoD"/>
    <property type="match status" value="1"/>
</dbReference>
<dbReference type="RefSeq" id="WP_235311413.1">
    <property type="nucleotide sequence ID" value="NZ_JAKGAS010000003.1"/>
</dbReference>
<dbReference type="InterPro" id="IPR029052">
    <property type="entry name" value="Metallo-depent_PP-like"/>
</dbReference>
<accession>A0ABS9D618</accession>
<dbReference type="PANTHER" id="PTHR33987:SF1">
    <property type="entry name" value="CALCINEURIN-LIKE METALLO-PHOSPHOESTERASE SUPERFAMILY PROTEIN"/>
    <property type="match status" value="1"/>
</dbReference>
<evidence type="ECO:0000313" key="3">
    <source>
        <dbReference type="EMBL" id="MCF2947882.1"/>
    </source>
</evidence>
<sequence>MLRIFTLLLCSLFLFTSSAAISKGNQPFKILFGSCLHQDKEQPIWHAMNAEQADLLVLLGDNVYGDTEDMAELQAKYSKQWQKPGMQTMLVNTPMIGIWDDHDFGENDAGLEYPPKEKSRQIMLDFFKEPSNSLRRTRPDGIYTSYIFGQAPMRIQVILPDLRWNRTKLKSVDKQTYLTSKAPKNLGPYEPQQDKLASMLGESQWQWLEKQLQQPADIRIMASSLQLLPEFTGWESWANFPRERQRFLDLLDEYKIDNLVIVSGDTHWSELSKFKRKSNQTLWEMTASGLTEEWKQVSPNKHRVGESYSQANYGVVEVLVKENTTIMMSIKDVNGQMIMNTKIEL</sequence>
<keyword evidence="4" id="KW-1185">Reference proteome</keyword>
<dbReference type="CDD" id="cd07389">
    <property type="entry name" value="MPP_PhoD"/>
    <property type="match status" value="1"/>
</dbReference>
<dbReference type="InterPro" id="IPR018946">
    <property type="entry name" value="PhoD-like_MPP"/>
</dbReference>
<dbReference type="InterPro" id="IPR038607">
    <property type="entry name" value="PhoD-like_sf"/>
</dbReference>
<evidence type="ECO:0000259" key="2">
    <source>
        <dbReference type="Pfam" id="PF09423"/>
    </source>
</evidence>
<feature type="signal peptide" evidence="1">
    <location>
        <begin position="1"/>
        <end position="22"/>
    </location>
</feature>
<feature type="domain" description="PhoD-like phosphatase metallophosphatase" evidence="2">
    <location>
        <begin position="43"/>
        <end position="300"/>
    </location>
</feature>
<gene>
    <name evidence="3" type="ORF">L0668_07175</name>
</gene>
<dbReference type="Gene3D" id="3.60.21.70">
    <property type="entry name" value="PhoD-like phosphatase"/>
    <property type="match status" value="1"/>
</dbReference>
<evidence type="ECO:0000313" key="4">
    <source>
        <dbReference type="Proteomes" id="UP001521137"/>
    </source>
</evidence>
<protein>
    <submittedName>
        <fullName evidence="3">Alkaline phosphatase family protein</fullName>
    </submittedName>
</protein>
<dbReference type="SUPFAM" id="SSF56300">
    <property type="entry name" value="Metallo-dependent phosphatases"/>
    <property type="match status" value="1"/>
</dbReference>
<dbReference type="EMBL" id="JAKGAS010000003">
    <property type="protein sequence ID" value="MCF2947882.1"/>
    <property type="molecule type" value="Genomic_DNA"/>
</dbReference>
<comment type="caution">
    <text evidence="3">The sequence shown here is derived from an EMBL/GenBank/DDBJ whole genome shotgun (WGS) entry which is preliminary data.</text>
</comment>
<reference evidence="3 4" key="1">
    <citation type="submission" date="2022-01" db="EMBL/GenBank/DDBJ databases">
        <title>Paraglaciecola sp. G1-23.</title>
        <authorList>
            <person name="Jin M.S."/>
            <person name="Han D.M."/>
            <person name="Kim H.M."/>
            <person name="Jeon C.O."/>
        </authorList>
    </citation>
    <scope>NUCLEOTIDE SEQUENCE [LARGE SCALE GENOMIC DNA]</scope>
    <source>
        <strain evidence="3 4">G1-23</strain>
    </source>
</reference>
<name>A0ABS9D618_9ALTE</name>
<feature type="chain" id="PRO_5045679954" evidence="1">
    <location>
        <begin position="23"/>
        <end position="345"/>
    </location>
</feature>
<keyword evidence="1" id="KW-0732">Signal</keyword>
<evidence type="ECO:0000256" key="1">
    <source>
        <dbReference type="SAM" id="SignalP"/>
    </source>
</evidence>
<organism evidence="3 4">
    <name type="scientific">Paraglaciecola algarum</name>
    <dbReference type="NCBI Taxonomy" id="3050085"/>
    <lineage>
        <taxon>Bacteria</taxon>
        <taxon>Pseudomonadati</taxon>
        <taxon>Pseudomonadota</taxon>
        <taxon>Gammaproteobacteria</taxon>
        <taxon>Alteromonadales</taxon>
        <taxon>Alteromonadaceae</taxon>
        <taxon>Paraglaciecola</taxon>
    </lineage>
</organism>
<proteinExistence type="predicted"/>
<dbReference type="Proteomes" id="UP001521137">
    <property type="component" value="Unassembled WGS sequence"/>
</dbReference>